<protein>
    <submittedName>
        <fullName evidence="1">Uncharacterized protein</fullName>
    </submittedName>
</protein>
<reference evidence="1" key="1">
    <citation type="journal article" date="2015" name="Genome Biol. Evol.">
        <title>Organellar Genomes of White Spruce (Picea glauca): Assembly and Annotation.</title>
        <authorList>
            <person name="Jackman S.D."/>
            <person name="Warren R.L."/>
            <person name="Gibb E.A."/>
            <person name="Vandervalk B.P."/>
            <person name="Mohamadi H."/>
            <person name="Chu J."/>
            <person name="Raymond A."/>
            <person name="Pleasance S."/>
            <person name="Coope R."/>
            <person name="Wildung M.R."/>
            <person name="Ritland C.E."/>
            <person name="Bousquet J."/>
            <person name="Jones S.J."/>
            <person name="Bohlmann J."/>
            <person name="Birol I."/>
        </authorList>
    </citation>
    <scope>NUCLEOTIDE SEQUENCE [LARGE SCALE GENOMIC DNA]</scope>
    <source>
        <tissue evidence="1">Flushing bud</tissue>
    </source>
</reference>
<accession>A0A101M006</accession>
<comment type="caution">
    <text evidence="1">The sequence shown here is derived from an EMBL/GenBank/DDBJ whole genome shotgun (WGS) entry which is preliminary data.</text>
</comment>
<gene>
    <name evidence="1" type="ORF">ABT39_MTgene5390</name>
</gene>
<sequence>MQLLESRCEEKNHWIRIVALIPCCFRIRRSFALRFGPKHRKEIKEVDGRVRLVFVFTKTKQQLLRFLEIG</sequence>
<geneLocation type="mitochondrion" evidence="1"/>
<evidence type="ECO:0000313" key="1">
    <source>
        <dbReference type="EMBL" id="KUM48390.1"/>
    </source>
</evidence>
<proteinExistence type="predicted"/>
<organism evidence="1">
    <name type="scientific">Picea glauca</name>
    <name type="common">White spruce</name>
    <name type="synonym">Pinus glauca</name>
    <dbReference type="NCBI Taxonomy" id="3330"/>
    <lineage>
        <taxon>Eukaryota</taxon>
        <taxon>Viridiplantae</taxon>
        <taxon>Streptophyta</taxon>
        <taxon>Embryophyta</taxon>
        <taxon>Tracheophyta</taxon>
        <taxon>Spermatophyta</taxon>
        <taxon>Pinopsida</taxon>
        <taxon>Pinidae</taxon>
        <taxon>Conifers I</taxon>
        <taxon>Pinales</taxon>
        <taxon>Pinaceae</taxon>
        <taxon>Picea</taxon>
    </lineage>
</organism>
<name>A0A101M006_PICGL</name>
<dbReference type="EMBL" id="LKAM01000006">
    <property type="protein sequence ID" value="KUM48390.1"/>
    <property type="molecule type" value="Genomic_DNA"/>
</dbReference>
<dbReference type="AlphaFoldDB" id="A0A101M006"/>
<keyword evidence="1" id="KW-0496">Mitochondrion</keyword>